<dbReference type="AlphaFoldDB" id="A0A6C0LVX7"/>
<dbReference type="GO" id="GO:0008270">
    <property type="term" value="F:zinc ion binding"/>
    <property type="evidence" value="ECO:0007669"/>
    <property type="project" value="InterPro"/>
</dbReference>
<dbReference type="GO" id="GO:0004519">
    <property type="term" value="F:endonuclease activity"/>
    <property type="evidence" value="ECO:0007669"/>
    <property type="project" value="InterPro"/>
</dbReference>
<feature type="domain" description="HNH" evidence="1">
    <location>
        <begin position="70"/>
        <end position="111"/>
    </location>
</feature>
<name>A0A6C0LVX7_9ZZZZ</name>
<accession>A0A6C0LVX7</accession>
<dbReference type="InterPro" id="IPR002711">
    <property type="entry name" value="HNH"/>
</dbReference>
<dbReference type="EMBL" id="MN740560">
    <property type="protein sequence ID" value="QHU33714.1"/>
    <property type="molecule type" value="Genomic_DNA"/>
</dbReference>
<dbReference type="CDD" id="cd00085">
    <property type="entry name" value="HNHc"/>
    <property type="match status" value="1"/>
</dbReference>
<dbReference type="Pfam" id="PF01844">
    <property type="entry name" value="HNH"/>
    <property type="match status" value="1"/>
</dbReference>
<dbReference type="Gene3D" id="1.10.30.50">
    <property type="match status" value="1"/>
</dbReference>
<evidence type="ECO:0000259" key="1">
    <source>
        <dbReference type="Pfam" id="PF01844"/>
    </source>
</evidence>
<protein>
    <recommendedName>
        <fullName evidence="1">HNH domain-containing protein</fullName>
    </recommendedName>
</protein>
<sequence>MYNYRSRRLKIRRNYNEKRKYLKAKPIKKKSRVPLPEPTERINIPKAIREQIWENSCIVVQGYKTLSIVCPICKRESERKHCHLAHKTSLHNGGSNSQNNLFYICSQCNQSMGTMNADEYKEFYYY</sequence>
<organism evidence="2">
    <name type="scientific">viral metagenome</name>
    <dbReference type="NCBI Taxonomy" id="1070528"/>
    <lineage>
        <taxon>unclassified sequences</taxon>
        <taxon>metagenomes</taxon>
        <taxon>organismal metagenomes</taxon>
    </lineage>
</organism>
<reference evidence="2" key="1">
    <citation type="journal article" date="2020" name="Nature">
        <title>Giant virus diversity and host interactions through global metagenomics.</title>
        <authorList>
            <person name="Schulz F."/>
            <person name="Roux S."/>
            <person name="Paez-Espino D."/>
            <person name="Jungbluth S."/>
            <person name="Walsh D.A."/>
            <person name="Denef V.J."/>
            <person name="McMahon K.D."/>
            <person name="Konstantinidis K.T."/>
            <person name="Eloe-Fadrosh E.A."/>
            <person name="Kyrpides N.C."/>
            <person name="Woyke T."/>
        </authorList>
    </citation>
    <scope>NUCLEOTIDE SEQUENCE</scope>
    <source>
        <strain evidence="2">GVMAG-S-1016704-121</strain>
    </source>
</reference>
<dbReference type="GO" id="GO:0003676">
    <property type="term" value="F:nucleic acid binding"/>
    <property type="evidence" value="ECO:0007669"/>
    <property type="project" value="InterPro"/>
</dbReference>
<evidence type="ECO:0000313" key="2">
    <source>
        <dbReference type="EMBL" id="QHU33714.1"/>
    </source>
</evidence>
<dbReference type="InterPro" id="IPR003615">
    <property type="entry name" value="HNH_nuc"/>
</dbReference>
<proteinExistence type="predicted"/>